<evidence type="ECO:0000256" key="1">
    <source>
        <dbReference type="SAM" id="SignalP"/>
    </source>
</evidence>
<dbReference type="EMBL" id="GEGO01002400">
    <property type="protein sequence ID" value="JAR93004.1"/>
    <property type="molecule type" value="Transcribed_RNA"/>
</dbReference>
<name>A0A147BQG0_IXORI</name>
<proteinExistence type="predicted"/>
<organism evidence="2">
    <name type="scientific">Ixodes ricinus</name>
    <name type="common">Common tick</name>
    <name type="synonym">Acarus ricinus</name>
    <dbReference type="NCBI Taxonomy" id="34613"/>
    <lineage>
        <taxon>Eukaryota</taxon>
        <taxon>Metazoa</taxon>
        <taxon>Ecdysozoa</taxon>
        <taxon>Arthropoda</taxon>
        <taxon>Chelicerata</taxon>
        <taxon>Arachnida</taxon>
        <taxon>Acari</taxon>
        <taxon>Parasitiformes</taxon>
        <taxon>Ixodida</taxon>
        <taxon>Ixodoidea</taxon>
        <taxon>Ixodidae</taxon>
        <taxon>Ixodinae</taxon>
        <taxon>Ixodes</taxon>
    </lineage>
</organism>
<accession>A0A147BQG0</accession>
<keyword evidence="1" id="KW-0732">Signal</keyword>
<protein>
    <submittedName>
        <fullName evidence="2">Putative salivary secreted protein</fullName>
    </submittedName>
</protein>
<evidence type="ECO:0000313" key="2">
    <source>
        <dbReference type="EMBL" id="JAR93004.1"/>
    </source>
</evidence>
<sequence>MLLRTFVTLLLVTAFQNGEFSNMASGPEQCMELIQEGGDIACNLTGQGKYRGMSVGNCWVSCTDNFVDFFLPHSECERVLQLESWAGFQVAFGSLPPYNFENCDVSDVEKLEEWVDKWNEHKETSEMYLCSTKKNDL</sequence>
<feature type="chain" id="PRO_5007542892" evidence="1">
    <location>
        <begin position="19"/>
        <end position="137"/>
    </location>
</feature>
<reference evidence="2" key="1">
    <citation type="journal article" date="2018" name="PLoS Negl. Trop. Dis.">
        <title>Sialome diversity of ticks revealed by RNAseq of single tick salivary glands.</title>
        <authorList>
            <person name="Perner J."/>
            <person name="Kropackova S."/>
            <person name="Kopacek P."/>
            <person name="Ribeiro J.M."/>
        </authorList>
    </citation>
    <scope>NUCLEOTIDE SEQUENCE</scope>
    <source>
        <strain evidence="2">Siblings of single egg batch collected in Ceske Budejovice</strain>
        <tissue evidence="2">Salivary glands</tissue>
    </source>
</reference>
<feature type="signal peptide" evidence="1">
    <location>
        <begin position="1"/>
        <end position="18"/>
    </location>
</feature>
<dbReference type="AlphaFoldDB" id="A0A147BQG0"/>